<dbReference type="GO" id="GO:0016758">
    <property type="term" value="F:hexosyltransferase activity"/>
    <property type="evidence" value="ECO:0007669"/>
    <property type="project" value="TreeGrafter"/>
</dbReference>
<dbReference type="InterPro" id="IPR028098">
    <property type="entry name" value="Glyco_trans_4-like_N"/>
</dbReference>
<dbReference type="SUPFAM" id="SSF53756">
    <property type="entry name" value="UDP-Glycosyltransferase/glycogen phosphorylase"/>
    <property type="match status" value="2"/>
</dbReference>
<dbReference type="Pfam" id="PF13439">
    <property type="entry name" value="Glyco_transf_4"/>
    <property type="match status" value="1"/>
</dbReference>
<dbReference type="PANTHER" id="PTHR45947">
    <property type="entry name" value="SULFOQUINOVOSYL TRANSFERASE SQD2"/>
    <property type="match status" value="1"/>
</dbReference>
<evidence type="ECO:0000256" key="1">
    <source>
        <dbReference type="ARBA" id="ARBA00022676"/>
    </source>
</evidence>
<keyword evidence="6" id="KW-1185">Reference proteome</keyword>
<sequence length="728" mass="79381">MKSPTSPTRPAVLQLVTQLEPAGAQTMAGWMNGVLAEEFDVRTVFFYDKSGSDLFPAPDLLATERPRTLQQAVAFVRALRGLGRAESAVIVAHTHYAIAGAVLVRGLRRTPIIAVHHWPVERYPFPARLLVLLARRGRWFSEEVFVSDSIKDVRQGLVIENPVPAPGRREGASEIPVDILIVARHAHEKAIDTAIRSLSVLPGRTLTLVGGGPLTAALQELAAAEGVEDRVRFVGRLANPEVRGLMRGASVLLLPSRWEAMPVALLEAVAEDSAIVVSDIPAHRFLTARGAALSFPVDDRAALADRLVQVLEPRIREHLQHGRDRVRDELGESRIAAHWASVVAEAAGRRHRPRVLVWRSELLAGSETFIRNQIDAFSRWEPRALGLLPTDSPLRREDSDVTIFPRTLVGRLRRKLFETTRRSRSVDRAVRQIAPDLLHAHFLWDAAIIAPTARRLGIPLVITAHGFDVTIEQSPGRAGRRQRAREADALRYASRVVAVSHFIAERASARGADAASVLVQPIGIPLRGHRIDESAPPLDVSTRRVVFIGRLVEKKGASDLLDALALLPDRVGAFDTVVIGSGPLEDALRVRAERLRVSVRFTGALSPQEIEEELQHATVFAAPSRTAANGDSEGFGMVFLEAALASVPVVSYRHGGVPEAVVDGVTGLLAEEGDVEGLAAHLETLLMDPVLAARLGAAGRRRTIEQFDVLALTRGLEGVLDDVLDERR</sequence>
<dbReference type="PANTHER" id="PTHR45947:SF14">
    <property type="entry name" value="SLL1723 PROTEIN"/>
    <property type="match status" value="1"/>
</dbReference>
<dbReference type="CDD" id="cd03801">
    <property type="entry name" value="GT4_PimA-like"/>
    <property type="match status" value="1"/>
</dbReference>
<dbReference type="Pfam" id="PF13692">
    <property type="entry name" value="Glyco_trans_1_4"/>
    <property type="match status" value="1"/>
</dbReference>
<evidence type="ECO:0000256" key="2">
    <source>
        <dbReference type="ARBA" id="ARBA00022679"/>
    </source>
</evidence>
<dbReference type="InterPro" id="IPR050194">
    <property type="entry name" value="Glycosyltransferase_grp1"/>
</dbReference>
<evidence type="ECO:0000259" key="4">
    <source>
        <dbReference type="Pfam" id="PF13439"/>
    </source>
</evidence>
<dbReference type="Pfam" id="PF00534">
    <property type="entry name" value="Glycos_transf_1"/>
    <property type="match status" value="1"/>
</dbReference>
<evidence type="ECO:0000313" key="6">
    <source>
        <dbReference type="Proteomes" id="UP001155240"/>
    </source>
</evidence>
<dbReference type="RefSeq" id="WP_251942977.1">
    <property type="nucleotide sequence ID" value="NZ_JAMRYM010000002.1"/>
</dbReference>
<accession>A0A9X2DWW9</accession>
<dbReference type="AlphaFoldDB" id="A0A9X2DWW9"/>
<keyword evidence="1" id="KW-0328">Glycosyltransferase</keyword>
<organism evidence="5 6">
    <name type="scientific">Rathayibacter rubneri</name>
    <dbReference type="NCBI Taxonomy" id="2950106"/>
    <lineage>
        <taxon>Bacteria</taxon>
        <taxon>Bacillati</taxon>
        <taxon>Actinomycetota</taxon>
        <taxon>Actinomycetes</taxon>
        <taxon>Micrococcales</taxon>
        <taxon>Microbacteriaceae</taxon>
        <taxon>Rathayibacter</taxon>
    </lineage>
</organism>
<feature type="domain" description="Glycosyltransferase subfamily 4-like N-terminal" evidence="4">
    <location>
        <begin position="365"/>
        <end position="525"/>
    </location>
</feature>
<dbReference type="Gene3D" id="3.40.50.2000">
    <property type="entry name" value="Glycogen Phosphorylase B"/>
    <property type="match status" value="4"/>
</dbReference>
<dbReference type="Proteomes" id="UP001155240">
    <property type="component" value="Unassembled WGS sequence"/>
</dbReference>
<dbReference type="GO" id="GO:1901137">
    <property type="term" value="P:carbohydrate derivative biosynthetic process"/>
    <property type="evidence" value="ECO:0007669"/>
    <property type="project" value="UniProtKB-ARBA"/>
</dbReference>
<evidence type="ECO:0000259" key="3">
    <source>
        <dbReference type="Pfam" id="PF00534"/>
    </source>
</evidence>
<comment type="caution">
    <text evidence="5">The sequence shown here is derived from an EMBL/GenBank/DDBJ whole genome shotgun (WGS) entry which is preliminary data.</text>
</comment>
<keyword evidence="2" id="KW-0808">Transferase</keyword>
<name>A0A9X2DWW9_9MICO</name>
<reference evidence="5" key="1">
    <citation type="submission" date="2022-06" db="EMBL/GenBank/DDBJ databases">
        <title>Whole genome shotgun sequencing (WGS) of Rathayibacter sp. ZW T2_19, isolated from stored onions (Allium cepa).</title>
        <authorList>
            <person name="Stoll D.A."/>
            <person name="Huch M."/>
        </authorList>
    </citation>
    <scope>NUCLEOTIDE SEQUENCE</scope>
    <source>
        <strain evidence="5">ZW T2_19</strain>
    </source>
</reference>
<protein>
    <submittedName>
        <fullName evidence="5">Glycosyltransferase</fullName>
    </submittedName>
</protein>
<feature type="domain" description="Glycosyl transferase family 1" evidence="3">
    <location>
        <begin position="540"/>
        <end position="702"/>
    </location>
</feature>
<dbReference type="EMBL" id="JAMRYM010000002">
    <property type="protein sequence ID" value="MCM6761088.1"/>
    <property type="molecule type" value="Genomic_DNA"/>
</dbReference>
<evidence type="ECO:0000313" key="5">
    <source>
        <dbReference type="EMBL" id="MCM6761088.1"/>
    </source>
</evidence>
<dbReference type="InterPro" id="IPR001296">
    <property type="entry name" value="Glyco_trans_1"/>
</dbReference>
<proteinExistence type="predicted"/>
<gene>
    <name evidence="5" type="ORF">NB037_01535</name>
</gene>